<reference evidence="1" key="1">
    <citation type="journal article" date="2020" name="Stud. Mycol.">
        <title>101 Dothideomycetes genomes: a test case for predicting lifestyles and emergence of pathogens.</title>
        <authorList>
            <person name="Haridas S."/>
            <person name="Albert R."/>
            <person name="Binder M."/>
            <person name="Bloem J."/>
            <person name="Labutti K."/>
            <person name="Salamov A."/>
            <person name="Andreopoulos B."/>
            <person name="Baker S."/>
            <person name="Barry K."/>
            <person name="Bills G."/>
            <person name="Bluhm B."/>
            <person name="Cannon C."/>
            <person name="Castanera R."/>
            <person name="Culley D."/>
            <person name="Daum C."/>
            <person name="Ezra D."/>
            <person name="Gonzalez J."/>
            <person name="Henrissat B."/>
            <person name="Kuo A."/>
            <person name="Liang C."/>
            <person name="Lipzen A."/>
            <person name="Lutzoni F."/>
            <person name="Magnuson J."/>
            <person name="Mondo S."/>
            <person name="Nolan M."/>
            <person name="Ohm R."/>
            <person name="Pangilinan J."/>
            <person name="Park H.-J."/>
            <person name="Ramirez L."/>
            <person name="Alfaro M."/>
            <person name="Sun H."/>
            <person name="Tritt A."/>
            <person name="Yoshinaga Y."/>
            <person name="Zwiers L.-H."/>
            <person name="Turgeon B."/>
            <person name="Goodwin S."/>
            <person name="Spatafora J."/>
            <person name="Crous P."/>
            <person name="Grigoriev I."/>
        </authorList>
    </citation>
    <scope>NUCLEOTIDE SEQUENCE</scope>
    <source>
        <strain evidence="1">CBS 473.64</strain>
    </source>
</reference>
<protein>
    <submittedName>
        <fullName evidence="1">Uncharacterized protein</fullName>
    </submittedName>
</protein>
<evidence type="ECO:0000313" key="1">
    <source>
        <dbReference type="EMBL" id="KAF2644129.1"/>
    </source>
</evidence>
<dbReference type="EMBL" id="MU006779">
    <property type="protein sequence ID" value="KAF2644129.1"/>
    <property type="molecule type" value="Genomic_DNA"/>
</dbReference>
<dbReference type="AlphaFoldDB" id="A0A6A6S8P1"/>
<keyword evidence="2" id="KW-1185">Reference proteome</keyword>
<evidence type="ECO:0000313" key="2">
    <source>
        <dbReference type="Proteomes" id="UP000799753"/>
    </source>
</evidence>
<proteinExistence type="predicted"/>
<sequence length="62" mass="7234">MAGHKHFTLQFGSWQWCHPIATLHKLNSEEISSSWAIDGEQPPLLIKDLHYHYFAPQLVHKL</sequence>
<accession>A0A6A6S8P1</accession>
<gene>
    <name evidence="1" type="ORF">P280DRAFT_466811</name>
</gene>
<name>A0A6A6S8P1_9PLEO</name>
<dbReference type="Proteomes" id="UP000799753">
    <property type="component" value="Unassembled WGS sequence"/>
</dbReference>
<organism evidence="1 2">
    <name type="scientific">Massarina eburnea CBS 473.64</name>
    <dbReference type="NCBI Taxonomy" id="1395130"/>
    <lineage>
        <taxon>Eukaryota</taxon>
        <taxon>Fungi</taxon>
        <taxon>Dikarya</taxon>
        <taxon>Ascomycota</taxon>
        <taxon>Pezizomycotina</taxon>
        <taxon>Dothideomycetes</taxon>
        <taxon>Pleosporomycetidae</taxon>
        <taxon>Pleosporales</taxon>
        <taxon>Massarineae</taxon>
        <taxon>Massarinaceae</taxon>
        <taxon>Massarina</taxon>
    </lineage>
</organism>